<dbReference type="AlphaFoldDB" id="A0A412AXN9"/>
<dbReference type="EMBL" id="QRTC01000021">
    <property type="protein sequence ID" value="RGQ41102.1"/>
    <property type="molecule type" value="Genomic_DNA"/>
</dbReference>
<proteinExistence type="predicted"/>
<evidence type="ECO:0000259" key="1">
    <source>
        <dbReference type="Pfam" id="PF04233"/>
    </source>
</evidence>
<dbReference type="InterPro" id="IPR049250">
    <property type="entry name" value="DUF6883"/>
</dbReference>
<dbReference type="NCBIfam" id="TIGR01641">
    <property type="entry name" value="phageSPP1_gp7"/>
    <property type="match status" value="1"/>
</dbReference>
<dbReference type="Pfam" id="PF04233">
    <property type="entry name" value="Phage_Mu_F"/>
    <property type="match status" value="1"/>
</dbReference>
<evidence type="ECO:0000259" key="2">
    <source>
        <dbReference type="Pfam" id="PF21814"/>
    </source>
</evidence>
<organism evidence="3 4">
    <name type="scientific">[Clostridium] leptum</name>
    <dbReference type="NCBI Taxonomy" id="1535"/>
    <lineage>
        <taxon>Bacteria</taxon>
        <taxon>Bacillati</taxon>
        <taxon>Bacillota</taxon>
        <taxon>Clostridia</taxon>
        <taxon>Eubacteriales</taxon>
        <taxon>Oscillospiraceae</taxon>
        <taxon>Oscillospiraceae incertae sedis</taxon>
    </lineage>
</organism>
<dbReference type="Proteomes" id="UP000284751">
    <property type="component" value="Unassembled WGS sequence"/>
</dbReference>
<feature type="domain" description="DUF6883" evidence="2">
    <location>
        <begin position="331"/>
        <end position="438"/>
    </location>
</feature>
<dbReference type="Pfam" id="PF21814">
    <property type="entry name" value="DUF6883"/>
    <property type="match status" value="1"/>
</dbReference>
<comment type="caution">
    <text evidence="3">The sequence shown here is derived from an EMBL/GenBank/DDBJ whole genome shotgun (WGS) entry which is preliminary data.</text>
</comment>
<sequence>MSYWANRQKQLNQAAEKEESKLKKRLSKYYDSEFRKLEKQIAAYYQEYGENNVIEYRKLMEALSDEDKRLLIEQMDEFAKRYPQYAHLMPVRESIYKLNRLEGLQYSVIMRQAEIAGLDNDEITSHLNRLAAKGINYSMEALGFGKNFYSVNSNIIKRFVDVPWSNGENFSKRIWNDTQKLAQYLNQDIAQGIARGDSYDRLVRQLRKRFSDVNRRDVYRLIYTEGTYVMAESTIQPFAEDFEYYKLSPLMDEKTCTICRGLADKMFKISERQPGVNFPPIHPWCRCTWEIEVSGWDKWIDDYVKKHGGNKKQAETIENRLKSDSKSNIIKLPRYWEAAIPRKKFLEYALNPQKDQDKAKAFKSALGYTMENADDLIQQIYDKLPEYEAKEKTDKGWGKRYEVRMELTGPNGKTAKVITAWIDDKNTGQMRLTSAYIDKE</sequence>
<accession>A0A412AXN9</accession>
<gene>
    <name evidence="3" type="ORF">DWY99_06610</name>
</gene>
<evidence type="ECO:0000313" key="4">
    <source>
        <dbReference type="Proteomes" id="UP000284751"/>
    </source>
</evidence>
<dbReference type="InterPro" id="IPR006528">
    <property type="entry name" value="Phage_head_morphogenesis_dom"/>
</dbReference>
<protein>
    <submittedName>
        <fullName evidence="3">Uncharacterized protein</fullName>
    </submittedName>
</protein>
<name>A0A412AXN9_9FIRM</name>
<feature type="domain" description="Phage head morphogenesis" evidence="1">
    <location>
        <begin position="185"/>
        <end position="288"/>
    </location>
</feature>
<reference evidence="3 4" key="1">
    <citation type="submission" date="2018-08" db="EMBL/GenBank/DDBJ databases">
        <title>A genome reference for cultivated species of the human gut microbiota.</title>
        <authorList>
            <person name="Zou Y."/>
            <person name="Xue W."/>
            <person name="Luo G."/>
        </authorList>
    </citation>
    <scope>NUCLEOTIDE SEQUENCE [LARGE SCALE GENOMIC DNA]</scope>
    <source>
        <strain evidence="3 4">AF28-26</strain>
    </source>
</reference>
<evidence type="ECO:0000313" key="3">
    <source>
        <dbReference type="EMBL" id="RGQ41102.1"/>
    </source>
</evidence>